<dbReference type="GO" id="GO:0005886">
    <property type="term" value="C:plasma membrane"/>
    <property type="evidence" value="ECO:0007669"/>
    <property type="project" value="UniProtKB-SubCell"/>
</dbReference>
<evidence type="ECO:0000313" key="8">
    <source>
        <dbReference type="Proteomes" id="UP000502706"/>
    </source>
</evidence>
<dbReference type="InterPro" id="IPR020846">
    <property type="entry name" value="MFS_dom"/>
</dbReference>
<feature type="transmembrane region" description="Helical" evidence="5">
    <location>
        <begin position="106"/>
        <end position="127"/>
    </location>
</feature>
<evidence type="ECO:0000256" key="2">
    <source>
        <dbReference type="ARBA" id="ARBA00022692"/>
    </source>
</evidence>
<dbReference type="KEGG" id="rmar:GBA65_08545"/>
<feature type="transmembrane region" description="Helical" evidence="5">
    <location>
        <begin position="243"/>
        <end position="264"/>
    </location>
</feature>
<evidence type="ECO:0000256" key="1">
    <source>
        <dbReference type="ARBA" id="ARBA00004651"/>
    </source>
</evidence>
<feature type="transmembrane region" description="Helical" evidence="5">
    <location>
        <begin position="276"/>
        <end position="299"/>
    </location>
</feature>
<reference evidence="7 8" key="1">
    <citation type="submission" date="2019-10" db="EMBL/GenBank/DDBJ databases">
        <title>Rubrobacter sp nov SCSIO 52915 isolated from a deep-sea sediment in the South China Sea.</title>
        <authorList>
            <person name="Chen R.W."/>
        </authorList>
    </citation>
    <scope>NUCLEOTIDE SEQUENCE [LARGE SCALE GENOMIC DNA]</scope>
    <source>
        <strain evidence="7 8">SCSIO 52915</strain>
    </source>
</reference>
<dbReference type="SUPFAM" id="SSF103473">
    <property type="entry name" value="MFS general substrate transporter"/>
    <property type="match status" value="1"/>
</dbReference>
<dbReference type="PANTHER" id="PTHR23508">
    <property type="entry name" value="CARBOXYLIC ACID TRANSPORTER PROTEIN HOMOLOG"/>
    <property type="match status" value="1"/>
</dbReference>
<dbReference type="PANTHER" id="PTHR23508:SF10">
    <property type="entry name" value="CARBOXYLIC ACID TRANSPORTER PROTEIN HOMOLOG"/>
    <property type="match status" value="1"/>
</dbReference>
<dbReference type="Gene3D" id="1.20.1250.20">
    <property type="entry name" value="MFS general substrate transporter like domains"/>
    <property type="match status" value="1"/>
</dbReference>
<dbReference type="InterPro" id="IPR036259">
    <property type="entry name" value="MFS_trans_sf"/>
</dbReference>
<feature type="transmembrane region" description="Helical" evidence="5">
    <location>
        <begin position="12"/>
        <end position="37"/>
    </location>
</feature>
<dbReference type="AlphaFoldDB" id="A0A6G8Q2Q5"/>
<evidence type="ECO:0000256" key="4">
    <source>
        <dbReference type="ARBA" id="ARBA00023136"/>
    </source>
</evidence>
<dbReference type="PROSITE" id="PS50850">
    <property type="entry name" value="MFS"/>
    <property type="match status" value="1"/>
</dbReference>
<feature type="transmembrane region" description="Helical" evidence="5">
    <location>
        <begin position="370"/>
        <end position="395"/>
    </location>
</feature>
<comment type="subcellular location">
    <subcellularLocation>
        <location evidence="1">Cell membrane</location>
        <topology evidence="1">Multi-pass membrane protein</topology>
    </subcellularLocation>
</comment>
<feature type="transmembrane region" description="Helical" evidence="5">
    <location>
        <begin position="139"/>
        <end position="158"/>
    </location>
</feature>
<accession>A0A6G8Q2Q5</accession>
<dbReference type="EMBL" id="CP045121">
    <property type="protein sequence ID" value="QIN80728.1"/>
    <property type="molecule type" value="Genomic_DNA"/>
</dbReference>
<feature type="transmembrane region" description="Helical" evidence="5">
    <location>
        <begin position="43"/>
        <end position="68"/>
    </location>
</feature>
<keyword evidence="4 5" id="KW-0472">Membrane</keyword>
<keyword evidence="8" id="KW-1185">Reference proteome</keyword>
<evidence type="ECO:0000259" key="6">
    <source>
        <dbReference type="PROSITE" id="PS50850"/>
    </source>
</evidence>
<keyword evidence="2 5" id="KW-0812">Transmembrane</keyword>
<feature type="transmembrane region" description="Helical" evidence="5">
    <location>
        <begin position="80"/>
        <end position="100"/>
    </location>
</feature>
<organism evidence="7 8">
    <name type="scientific">Rubrobacter marinus</name>
    <dbReference type="NCBI Taxonomy" id="2653852"/>
    <lineage>
        <taxon>Bacteria</taxon>
        <taxon>Bacillati</taxon>
        <taxon>Actinomycetota</taxon>
        <taxon>Rubrobacteria</taxon>
        <taxon>Rubrobacterales</taxon>
        <taxon>Rubrobacteraceae</taxon>
        <taxon>Rubrobacter</taxon>
    </lineage>
</organism>
<dbReference type="Proteomes" id="UP000502706">
    <property type="component" value="Chromosome"/>
</dbReference>
<dbReference type="Pfam" id="PF07690">
    <property type="entry name" value="MFS_1"/>
    <property type="match status" value="1"/>
</dbReference>
<feature type="transmembrane region" description="Helical" evidence="5">
    <location>
        <begin position="164"/>
        <end position="185"/>
    </location>
</feature>
<gene>
    <name evidence="7" type="ORF">GBA65_08545</name>
</gene>
<dbReference type="CDD" id="cd17365">
    <property type="entry name" value="MFS_PcaK_like"/>
    <property type="match status" value="1"/>
</dbReference>
<evidence type="ECO:0000256" key="5">
    <source>
        <dbReference type="SAM" id="Phobius"/>
    </source>
</evidence>
<evidence type="ECO:0000256" key="3">
    <source>
        <dbReference type="ARBA" id="ARBA00022989"/>
    </source>
</evidence>
<name>A0A6G8Q2Q5_9ACTN</name>
<evidence type="ECO:0000313" key="7">
    <source>
        <dbReference type="EMBL" id="QIN80728.1"/>
    </source>
</evidence>
<dbReference type="InterPro" id="IPR011701">
    <property type="entry name" value="MFS"/>
</dbReference>
<feature type="transmembrane region" description="Helical" evidence="5">
    <location>
        <begin position="311"/>
        <end position="329"/>
    </location>
</feature>
<feature type="transmembrane region" description="Helical" evidence="5">
    <location>
        <begin position="401"/>
        <end position="420"/>
    </location>
</feature>
<feature type="domain" description="Major facilitator superfamily (MFS) profile" evidence="6">
    <location>
        <begin position="12"/>
        <end position="425"/>
    </location>
</feature>
<keyword evidence="3 5" id="KW-1133">Transmembrane helix</keyword>
<proteinExistence type="predicted"/>
<feature type="transmembrane region" description="Helical" evidence="5">
    <location>
        <begin position="335"/>
        <end position="358"/>
    </location>
</feature>
<sequence>MNGGGSNVYRWVAALCWIAVAVEGFDVVVLGAVLPSLLRYEPWGLTAAAAGLITSLTLLGMMVGSLTIGTVTDVIGRRKTILICVTAFSLFTALCAVAPSPEVFGALRFLAGLGLGGVLPTAIALVAEYARRDRGSASVTNLMTGYHVGAVLTALLAIPIIPAFGWRAMFVAGALPALVIIPLMLRKLPESLSFLLAKGRTAEAEELAGRLGVRLEPEAAREVEREERREDAGPLRTIFSGGYLPGTLAMFVASFMGLLLVYGLNSWLPEIMRGAGYPLGAALTFLLILNVGAIAGLIVAGPVADRVGSRVSCVAWFALATVFLFLLSVRLPLPVTYLIVAVTGFWVFSSQVLVYALVGKYYPTTGRATAMGWVAGIGRVGSICGPLMGGFLVGAGLALPWGFYAFALAGLIGAIAIAVVPASPVYETNRAPLRSGATGG</sequence>
<dbReference type="GO" id="GO:0046943">
    <property type="term" value="F:carboxylic acid transmembrane transporter activity"/>
    <property type="evidence" value="ECO:0007669"/>
    <property type="project" value="TreeGrafter"/>
</dbReference>
<protein>
    <submittedName>
        <fullName evidence="7">MFS transporter</fullName>
    </submittedName>
</protein>